<dbReference type="STRING" id="1448320.A0A319D7A0"/>
<dbReference type="OrthoDB" id="5370773at2759"/>
<reference evidence="3 4" key="1">
    <citation type="submission" date="2018-02" db="EMBL/GenBank/DDBJ databases">
        <title>The genomes of Aspergillus section Nigri reveals drivers in fungal speciation.</title>
        <authorList>
            <consortium name="DOE Joint Genome Institute"/>
            <person name="Vesth T.C."/>
            <person name="Nybo J."/>
            <person name="Theobald S."/>
            <person name="Brandl J."/>
            <person name="Frisvad J.C."/>
            <person name="Nielsen K.F."/>
            <person name="Lyhne E.K."/>
            <person name="Kogle M.E."/>
            <person name="Kuo A."/>
            <person name="Riley R."/>
            <person name="Clum A."/>
            <person name="Nolan M."/>
            <person name="Lipzen A."/>
            <person name="Salamov A."/>
            <person name="Henrissat B."/>
            <person name="Wiebenga A."/>
            <person name="De vries R.P."/>
            <person name="Grigoriev I.V."/>
            <person name="Mortensen U.H."/>
            <person name="Andersen M.R."/>
            <person name="Baker S.E."/>
        </authorList>
    </citation>
    <scope>NUCLEOTIDE SEQUENCE [LARGE SCALE GENOMIC DNA]</scope>
    <source>
        <strain evidence="3 4">CBS 707.79</strain>
    </source>
</reference>
<dbReference type="EMBL" id="KZ825899">
    <property type="protein sequence ID" value="PYH93120.1"/>
    <property type="molecule type" value="Genomic_DNA"/>
</dbReference>
<dbReference type="PANTHER" id="PTHR43346">
    <property type="entry name" value="LIGAND BINDING DOMAIN PROTEIN, PUTATIVE (AFU_ORTHOLOGUE AFUA_6G14370)-RELATED"/>
    <property type="match status" value="1"/>
</dbReference>
<evidence type="ECO:0000313" key="3">
    <source>
        <dbReference type="EMBL" id="PYH93120.1"/>
    </source>
</evidence>
<dbReference type="VEuPathDB" id="FungiDB:BO71DRAFT_455652"/>
<feature type="region of interest" description="Disordered" evidence="1">
    <location>
        <begin position="167"/>
        <end position="295"/>
    </location>
</feature>
<evidence type="ECO:0000256" key="1">
    <source>
        <dbReference type="SAM" id="MobiDB-lite"/>
    </source>
</evidence>
<dbReference type="SUPFAM" id="SSF51182">
    <property type="entry name" value="RmlC-like cupins"/>
    <property type="match status" value="1"/>
</dbReference>
<dbReference type="InterPro" id="IPR052538">
    <property type="entry name" value="Flavonoid_dioxygenase-like"/>
</dbReference>
<accession>A0A319D7A0</accession>
<feature type="chain" id="PRO_5016259437" evidence="2">
    <location>
        <begin position="16"/>
        <end position="295"/>
    </location>
</feature>
<dbReference type="InterPro" id="IPR014710">
    <property type="entry name" value="RmlC-like_jellyroll"/>
</dbReference>
<keyword evidence="4" id="KW-1185">Reference proteome</keyword>
<dbReference type="Gene3D" id="2.60.120.10">
    <property type="entry name" value="Jelly Rolls"/>
    <property type="match status" value="1"/>
</dbReference>
<feature type="signal peptide" evidence="2">
    <location>
        <begin position="1"/>
        <end position="15"/>
    </location>
</feature>
<feature type="compositionally biased region" description="Low complexity" evidence="1">
    <location>
        <begin position="233"/>
        <end position="272"/>
    </location>
</feature>
<dbReference type="AlphaFoldDB" id="A0A319D7A0"/>
<organism evidence="3 4">
    <name type="scientific">Aspergillus ellipticus CBS 707.79</name>
    <dbReference type="NCBI Taxonomy" id="1448320"/>
    <lineage>
        <taxon>Eukaryota</taxon>
        <taxon>Fungi</taxon>
        <taxon>Dikarya</taxon>
        <taxon>Ascomycota</taxon>
        <taxon>Pezizomycotina</taxon>
        <taxon>Eurotiomycetes</taxon>
        <taxon>Eurotiomycetidae</taxon>
        <taxon>Eurotiales</taxon>
        <taxon>Aspergillaceae</taxon>
        <taxon>Aspergillus</taxon>
        <taxon>Aspergillus subgen. Circumdati</taxon>
    </lineage>
</organism>
<dbReference type="PANTHER" id="PTHR43346:SF1">
    <property type="entry name" value="QUERCETIN 2,3-DIOXYGENASE-RELATED"/>
    <property type="match status" value="1"/>
</dbReference>
<evidence type="ECO:0000256" key="2">
    <source>
        <dbReference type="SAM" id="SignalP"/>
    </source>
</evidence>
<dbReference type="CDD" id="cd02215">
    <property type="entry name" value="cupin_QDO_N_C"/>
    <property type="match status" value="1"/>
</dbReference>
<sequence>MHSLLPLLLLPLALSYPLSLTGLCVSEAPSSPRPYILPHYENSHAVTIGSQLYRFSVTGPSSDYAFTLLGTNAPSSPSLGVPPHLHHTQYEYMFNFKGRFQLWIDPFNHTSEQHARLLTQGDFGSIPLDTTHTFQFLDPDTEMVGVIVPGGFEQLFYSIGKNYTPETNTLYDPSSTTTTTTTTAPPVTNLQSYDVFAQPSFTPRRDLLNDSAPPTTGWHTTPSSPSLPPPPTNHTSSPITTAPNTSTPNSEPTSSSSPSPQPQISPSRPSPSVVNAATPRPQPGGRSPAPLRWKY</sequence>
<proteinExistence type="predicted"/>
<gene>
    <name evidence="3" type="ORF">BO71DRAFT_455652</name>
</gene>
<name>A0A319D7A0_9EURO</name>
<dbReference type="Proteomes" id="UP000247810">
    <property type="component" value="Unassembled WGS sequence"/>
</dbReference>
<evidence type="ECO:0000313" key="4">
    <source>
        <dbReference type="Proteomes" id="UP000247810"/>
    </source>
</evidence>
<protein>
    <submittedName>
        <fullName evidence="3">RmlC-like cupin</fullName>
    </submittedName>
</protein>
<dbReference type="InterPro" id="IPR011051">
    <property type="entry name" value="RmlC_Cupin_sf"/>
</dbReference>
<keyword evidence="2" id="KW-0732">Signal</keyword>